<feature type="region of interest" description="Disordered" evidence="1">
    <location>
        <begin position="730"/>
        <end position="849"/>
    </location>
</feature>
<dbReference type="EMBL" id="JACAZE010000012">
    <property type="protein sequence ID" value="KAF7302670.1"/>
    <property type="molecule type" value="Genomic_DNA"/>
</dbReference>
<dbReference type="Proteomes" id="UP000613580">
    <property type="component" value="Unassembled WGS sequence"/>
</dbReference>
<feature type="compositionally biased region" description="Low complexity" evidence="1">
    <location>
        <begin position="115"/>
        <end position="131"/>
    </location>
</feature>
<dbReference type="SUPFAM" id="SSF81383">
    <property type="entry name" value="F-box domain"/>
    <property type="match status" value="1"/>
</dbReference>
<dbReference type="AlphaFoldDB" id="A0A8H6SPJ0"/>
<feature type="compositionally biased region" description="Polar residues" evidence="1">
    <location>
        <begin position="76"/>
        <end position="87"/>
    </location>
</feature>
<name>A0A8H6SPJ0_MYCCL</name>
<evidence type="ECO:0000313" key="2">
    <source>
        <dbReference type="EMBL" id="KAF7302670.1"/>
    </source>
</evidence>
<feature type="compositionally biased region" description="Polar residues" evidence="1">
    <location>
        <begin position="215"/>
        <end position="239"/>
    </location>
</feature>
<feature type="compositionally biased region" description="Acidic residues" evidence="1">
    <location>
        <begin position="240"/>
        <end position="251"/>
    </location>
</feature>
<keyword evidence="3" id="KW-1185">Reference proteome</keyword>
<feature type="region of interest" description="Disordered" evidence="1">
    <location>
        <begin position="1"/>
        <end position="62"/>
    </location>
</feature>
<feature type="compositionally biased region" description="Polar residues" evidence="1">
    <location>
        <begin position="168"/>
        <end position="182"/>
    </location>
</feature>
<organism evidence="2 3">
    <name type="scientific">Mycena chlorophos</name>
    <name type="common">Agaric fungus</name>
    <name type="synonym">Agaricus chlorophos</name>
    <dbReference type="NCBI Taxonomy" id="658473"/>
    <lineage>
        <taxon>Eukaryota</taxon>
        <taxon>Fungi</taxon>
        <taxon>Dikarya</taxon>
        <taxon>Basidiomycota</taxon>
        <taxon>Agaricomycotina</taxon>
        <taxon>Agaricomycetes</taxon>
        <taxon>Agaricomycetidae</taxon>
        <taxon>Agaricales</taxon>
        <taxon>Marasmiineae</taxon>
        <taxon>Mycenaceae</taxon>
        <taxon>Mycena</taxon>
    </lineage>
</organism>
<evidence type="ECO:0000256" key="1">
    <source>
        <dbReference type="SAM" id="MobiDB-lite"/>
    </source>
</evidence>
<feature type="region of interest" description="Disordered" evidence="1">
    <location>
        <begin position="76"/>
        <end position="296"/>
    </location>
</feature>
<reference evidence="2" key="1">
    <citation type="submission" date="2020-05" db="EMBL/GenBank/DDBJ databases">
        <title>Mycena genomes resolve the evolution of fungal bioluminescence.</title>
        <authorList>
            <person name="Tsai I.J."/>
        </authorList>
    </citation>
    <scope>NUCLEOTIDE SEQUENCE</scope>
    <source>
        <strain evidence="2">110903Hualien_Pintung</strain>
    </source>
</reference>
<dbReference type="OrthoDB" id="3065792at2759"/>
<feature type="compositionally biased region" description="Low complexity" evidence="1">
    <location>
        <begin position="792"/>
        <end position="806"/>
    </location>
</feature>
<feature type="compositionally biased region" description="Polar residues" evidence="1">
    <location>
        <begin position="836"/>
        <end position="846"/>
    </location>
</feature>
<protein>
    <recommendedName>
        <fullName evidence="4">F-box domain-containing protein</fullName>
    </recommendedName>
</protein>
<accession>A0A8H6SPJ0</accession>
<evidence type="ECO:0008006" key="4">
    <source>
        <dbReference type="Google" id="ProtNLM"/>
    </source>
</evidence>
<proteinExistence type="predicted"/>
<dbReference type="InterPro" id="IPR036047">
    <property type="entry name" value="F-box-like_dom_sf"/>
</dbReference>
<feature type="region of interest" description="Disordered" evidence="1">
    <location>
        <begin position="526"/>
        <end position="555"/>
    </location>
</feature>
<sequence>MLRRQRSLAALIQPPPEPEEEDYPPPPTGLSRATLRIKTLPTPDSTPGKSVLVNAETTTSPGAGLIHRVSSLFRNTSSSAKLGSPSSERYKAAASTPDVRSPSFGSRLVKKASTRRSSSARAQPPKQQELPDVPPPPPKKPAAKSLKSRKSTTSLYSTFGFIGGGGKSNASTTKTTPVSLANSKPLPGPSSPTNTTGDEDEDDIRPPSGLGEASSMHSNSSGDVFNATPHATTFPSSTNSDDDEGDEEDEEDIRRPSGLGRAASIHSLLPESEEPEPAPKPPDNYSRSRTRSSPASTLAHLHTMLGLAPPIPAPSRIASTLPPAVWQAIVSHLPLADAAHCALVNRTLCKGARERLYRVLDLRTRRRTRIVESVRAPHLLPLVQGVICSGWPGPEFEPIAQLQLPALRSLTIFTPPISRTPKATLIEYPSLVAFLRDHPLLERLAIIGDPASDEHIVASADPVPTDGAFLPNLTHLHAPPTIACVLLEKLATVAANTGSITVAEPSNSSSPVTPSKKVLSAEALALLTPDSPTPSPKVKTSRSFRVPRKPVPQFDADLDQDAAPAVELKRAISVNLGLGRATSVSARTVLVQASPSSSASSITCPHPLRVLRIAMPKPLYETASGVGTVGGARIGRAIAGLLTKSGRKDELALHLMLGPRVDKRTMEKVLRTVGAGVNEGLDAAKIKQSGNLALMEVRSSVRSHELYKTVTTVLPRYPTLRTLLLTRPARRNNGMGSSNPTSPLTPTFFFPSPPATPGFRSSSPVTPGFSIQPPPSPSFAAAQSLPLPPSPSIYASAPSTPTTLAPAPSPYTRRSSIQLLPPGLMPPPPPSPSGSTFSRRTATGSSPRERMPWEWEWDGWRDAGDVLTDAGLDTDERWEDEHTRLHLDVPVPVDVDYYDSDTVSFEDPDPDPSGVMSREDALRVHVWRRHCRALERVRMVSGAWWVRDEEEPNADV</sequence>
<comment type="caution">
    <text evidence="2">The sequence shown here is derived from an EMBL/GenBank/DDBJ whole genome shotgun (WGS) entry which is preliminary data.</text>
</comment>
<feature type="compositionally biased region" description="Low complexity" evidence="1">
    <location>
        <begin position="737"/>
        <end position="750"/>
    </location>
</feature>
<feature type="compositionally biased region" description="Basic residues" evidence="1">
    <location>
        <begin position="539"/>
        <end position="548"/>
    </location>
</feature>
<evidence type="ECO:0000313" key="3">
    <source>
        <dbReference type="Proteomes" id="UP000613580"/>
    </source>
</evidence>
<gene>
    <name evidence="2" type="ORF">HMN09_00901600</name>
</gene>
<feature type="compositionally biased region" description="Pro residues" evidence="1">
    <location>
        <begin position="823"/>
        <end position="832"/>
    </location>
</feature>